<dbReference type="InterPro" id="IPR011990">
    <property type="entry name" value="TPR-like_helical_dom_sf"/>
</dbReference>
<evidence type="ECO:0000313" key="6">
    <source>
        <dbReference type="EMBL" id="OEJ68998.1"/>
    </source>
</evidence>
<dbReference type="Proteomes" id="UP000095347">
    <property type="component" value="Unassembled WGS sequence"/>
</dbReference>
<dbReference type="OrthoDB" id="7374850at2"/>
<dbReference type="STRING" id="28181.BEN30_04570"/>
<feature type="transmembrane region" description="Helical" evidence="5">
    <location>
        <begin position="41"/>
        <end position="62"/>
    </location>
</feature>
<dbReference type="PANTHER" id="PTHR44858">
    <property type="entry name" value="TETRATRICOPEPTIDE REPEAT PROTEIN 6"/>
    <property type="match status" value="1"/>
</dbReference>
<feature type="region of interest" description="Disordered" evidence="4">
    <location>
        <begin position="94"/>
        <end position="203"/>
    </location>
</feature>
<feature type="compositionally biased region" description="Pro residues" evidence="4">
    <location>
        <begin position="99"/>
        <end position="120"/>
    </location>
</feature>
<evidence type="ECO:0000256" key="3">
    <source>
        <dbReference type="PROSITE-ProRule" id="PRU00339"/>
    </source>
</evidence>
<keyword evidence="5" id="KW-0472">Membrane</keyword>
<keyword evidence="5" id="KW-0812">Transmembrane</keyword>
<dbReference type="PROSITE" id="PS50005">
    <property type="entry name" value="TPR"/>
    <property type="match status" value="1"/>
</dbReference>
<dbReference type="GO" id="GO:0046813">
    <property type="term" value="P:receptor-mediated virion attachment to host cell"/>
    <property type="evidence" value="ECO:0007669"/>
    <property type="project" value="TreeGrafter"/>
</dbReference>
<dbReference type="SUPFAM" id="SSF48452">
    <property type="entry name" value="TPR-like"/>
    <property type="match status" value="1"/>
</dbReference>
<organism evidence="6 7">
    <name type="scientific">Magnetovibrio blakemorei</name>
    <dbReference type="NCBI Taxonomy" id="28181"/>
    <lineage>
        <taxon>Bacteria</taxon>
        <taxon>Pseudomonadati</taxon>
        <taxon>Pseudomonadota</taxon>
        <taxon>Alphaproteobacteria</taxon>
        <taxon>Rhodospirillales</taxon>
        <taxon>Magnetovibrionaceae</taxon>
        <taxon>Magnetovibrio</taxon>
    </lineage>
</organism>
<sequence length="466" mass="50109">MSYILEALKKSDAERKRGEIPTLGHASPFSPTLSAHAPNPVPWILAGALGLAVLILANVIYYRPDMLESANSENAPHSSPQPNAATAAPQRTLDVATPAPDPTPTPAQTPAPPPTLPPPLQDTVQEHVQESAVAEPLPLPEPQVSSITVHKPMPSPTPISAPAPAPIIESAPEPAPQAPTADPKPDTVQNQETGEAEVNTDGDAPQAETHVAAMPKPLPKPSLIVVPQAPIPPKPQAEVAKVFVEKAWSAIDKGFYNQALRDLDQAVKIEPNLAEAWFARGWANEKSGKELSAIGDYARAIAAKPDHAFALFSRGYLNLYIGDARHAVTDFVRAQGVAKDPSFRLYSHLWLYLSRTRAQQDGLAQLGKDAAKEDLTPWPGPLVRHVLGQIDEAALIAAMESDTGKADQHPSQQERRCTGYFFLGINALLNGDKASARRAFEKVLATGAVQFRQYDAAKRELDRLNL</sequence>
<dbReference type="AlphaFoldDB" id="A0A1E5QBH8"/>
<evidence type="ECO:0000313" key="7">
    <source>
        <dbReference type="Proteomes" id="UP000095347"/>
    </source>
</evidence>
<keyword evidence="1" id="KW-0677">Repeat</keyword>
<feature type="compositionally biased region" description="Pro residues" evidence="4">
    <location>
        <begin position="153"/>
        <end position="165"/>
    </location>
</feature>
<feature type="repeat" description="TPR" evidence="3">
    <location>
        <begin position="274"/>
        <end position="307"/>
    </location>
</feature>
<keyword evidence="2 3" id="KW-0802">TPR repeat</keyword>
<reference evidence="7" key="1">
    <citation type="submission" date="2016-07" db="EMBL/GenBank/DDBJ databases">
        <authorList>
            <person name="Florea S."/>
            <person name="Webb J.S."/>
            <person name="Jaromczyk J."/>
            <person name="Schardl C.L."/>
        </authorList>
    </citation>
    <scope>NUCLEOTIDE SEQUENCE [LARGE SCALE GENOMIC DNA]</scope>
    <source>
        <strain evidence="7">MV-1</strain>
    </source>
</reference>
<evidence type="ECO:0000256" key="5">
    <source>
        <dbReference type="SAM" id="Phobius"/>
    </source>
</evidence>
<dbReference type="EMBL" id="MCGG01000009">
    <property type="protein sequence ID" value="OEJ68998.1"/>
    <property type="molecule type" value="Genomic_DNA"/>
</dbReference>
<dbReference type="Gene3D" id="1.25.40.10">
    <property type="entry name" value="Tetratricopeptide repeat domain"/>
    <property type="match status" value="1"/>
</dbReference>
<accession>A0A1E5QBH8</accession>
<evidence type="ECO:0000256" key="4">
    <source>
        <dbReference type="SAM" id="MobiDB-lite"/>
    </source>
</evidence>
<dbReference type="SMART" id="SM00028">
    <property type="entry name" value="TPR"/>
    <property type="match status" value="4"/>
</dbReference>
<comment type="caution">
    <text evidence="6">The sequence shown here is derived from an EMBL/GenBank/DDBJ whole genome shotgun (WGS) entry which is preliminary data.</text>
</comment>
<keyword evidence="5" id="KW-1133">Transmembrane helix</keyword>
<dbReference type="RefSeq" id="WP_069956852.1">
    <property type="nucleotide sequence ID" value="NZ_MCGG01000009.1"/>
</dbReference>
<evidence type="ECO:0000256" key="2">
    <source>
        <dbReference type="ARBA" id="ARBA00022803"/>
    </source>
</evidence>
<name>A0A1E5QBH8_9PROT</name>
<protein>
    <submittedName>
        <fullName evidence="6">Uncharacterized protein</fullName>
    </submittedName>
</protein>
<dbReference type="InterPro" id="IPR019734">
    <property type="entry name" value="TPR_rpt"/>
</dbReference>
<dbReference type="GO" id="GO:0009279">
    <property type="term" value="C:cell outer membrane"/>
    <property type="evidence" value="ECO:0007669"/>
    <property type="project" value="TreeGrafter"/>
</dbReference>
<dbReference type="InterPro" id="IPR050498">
    <property type="entry name" value="Ycf3"/>
</dbReference>
<dbReference type="PANTHER" id="PTHR44858:SF1">
    <property type="entry name" value="UDP-N-ACETYLGLUCOSAMINE--PEPTIDE N-ACETYLGLUCOSAMINYLTRANSFERASE SPINDLY-RELATED"/>
    <property type="match status" value="1"/>
</dbReference>
<proteinExistence type="predicted"/>
<keyword evidence="7" id="KW-1185">Reference proteome</keyword>
<gene>
    <name evidence="6" type="ORF">BEN30_04570</name>
</gene>
<evidence type="ECO:0000256" key="1">
    <source>
        <dbReference type="ARBA" id="ARBA00022737"/>
    </source>
</evidence>